<proteinExistence type="predicted"/>
<dbReference type="EMBL" id="KZ110615">
    <property type="protein sequence ID" value="OSX56201.1"/>
    <property type="molecule type" value="Genomic_DNA"/>
</dbReference>
<evidence type="ECO:0000313" key="4">
    <source>
        <dbReference type="Proteomes" id="UP000194127"/>
    </source>
</evidence>
<feature type="non-terminal residue" evidence="3">
    <location>
        <position position="1"/>
    </location>
</feature>
<feature type="transmembrane region" description="Helical" evidence="2">
    <location>
        <begin position="6"/>
        <end position="23"/>
    </location>
</feature>
<feature type="transmembrane region" description="Helical" evidence="2">
    <location>
        <begin position="35"/>
        <end position="53"/>
    </location>
</feature>
<reference evidence="3 4" key="1">
    <citation type="submission" date="2017-04" db="EMBL/GenBank/DDBJ databases">
        <title>Genome Sequence of the Model Brown-Rot Fungus Postia placenta SB12.</title>
        <authorList>
            <consortium name="DOE Joint Genome Institute"/>
            <person name="Gaskell J."/>
            <person name="Kersten P."/>
            <person name="Larrondo L.F."/>
            <person name="Canessa P."/>
            <person name="Martinez D."/>
            <person name="Hibbett D."/>
            <person name="Schmoll M."/>
            <person name="Kubicek C.P."/>
            <person name="Martinez A.T."/>
            <person name="Yadav J."/>
            <person name="Master E."/>
            <person name="Magnuson J.K."/>
            <person name="James T."/>
            <person name="Yaver D."/>
            <person name="Berka R."/>
            <person name="Labutti K."/>
            <person name="Lipzen A."/>
            <person name="Aerts A."/>
            <person name="Barry K."/>
            <person name="Henrissat B."/>
            <person name="Blanchette R."/>
            <person name="Grigoriev I."/>
            <person name="Cullen D."/>
        </authorList>
    </citation>
    <scope>NUCLEOTIDE SEQUENCE [LARGE SCALE GENOMIC DNA]</scope>
    <source>
        <strain evidence="3 4">MAD-698-R-SB12</strain>
    </source>
</reference>
<feature type="compositionally biased region" description="Basic and acidic residues" evidence="1">
    <location>
        <begin position="356"/>
        <end position="367"/>
    </location>
</feature>
<feature type="transmembrane region" description="Helical" evidence="2">
    <location>
        <begin position="92"/>
        <end position="111"/>
    </location>
</feature>
<evidence type="ECO:0000256" key="2">
    <source>
        <dbReference type="SAM" id="Phobius"/>
    </source>
</evidence>
<evidence type="ECO:0000256" key="1">
    <source>
        <dbReference type="SAM" id="MobiDB-lite"/>
    </source>
</evidence>
<sequence length="379" mass="41955">SFQGNCMFYACAALLIYYGALNLPHDVRCLWGRRSAATLLSIFNWVAMIGSMITDIPISVNTTQVWSIYSFPISGYDYLQIIHPTRCAPYDYAYSAIFFTNSAISPVVAALRVHALSRGNWYWVLPVCLLGMVPVGTNIWFLTQETWTFIPQLGCTGIVSMPEALYVAYADLVVLSIPDAVVITTRASVIVSDILVVAATWYYICRTSAVREHLARGVWAAKPGITTVMFRNVGKYDSVEYGTHRLYSIISLLNVIDLVVNLISISVRSYSYTVDITDLITAMTSILISHFLICIREAAERSIQTFTSQSLSFIDSQGNSVPLPWLSSIEFAADIANSSARDRNGNAFGDLEDDLDLRGEDDARDADNDAIELEPLSVP</sequence>
<accession>A0A1X6MIE6</accession>
<keyword evidence="2" id="KW-1133">Transmembrane helix</keyword>
<keyword evidence="4" id="KW-1185">Reference proteome</keyword>
<dbReference type="RefSeq" id="XP_024332995.1">
    <property type="nucleotide sequence ID" value="XM_024487577.1"/>
</dbReference>
<organism evidence="3 4">
    <name type="scientific">Postia placenta MAD-698-R-SB12</name>
    <dbReference type="NCBI Taxonomy" id="670580"/>
    <lineage>
        <taxon>Eukaryota</taxon>
        <taxon>Fungi</taxon>
        <taxon>Dikarya</taxon>
        <taxon>Basidiomycota</taxon>
        <taxon>Agaricomycotina</taxon>
        <taxon>Agaricomycetes</taxon>
        <taxon>Polyporales</taxon>
        <taxon>Adustoporiaceae</taxon>
        <taxon>Rhodonia</taxon>
    </lineage>
</organism>
<dbReference type="Proteomes" id="UP000194127">
    <property type="component" value="Unassembled WGS sequence"/>
</dbReference>
<evidence type="ECO:0008006" key="5">
    <source>
        <dbReference type="Google" id="ProtNLM"/>
    </source>
</evidence>
<dbReference type="AlphaFoldDB" id="A0A1X6MIE6"/>
<feature type="transmembrane region" description="Helical" evidence="2">
    <location>
        <begin position="246"/>
        <end position="267"/>
    </location>
</feature>
<feature type="transmembrane region" description="Helical" evidence="2">
    <location>
        <begin position="181"/>
        <end position="204"/>
    </location>
</feature>
<feature type="region of interest" description="Disordered" evidence="1">
    <location>
        <begin position="341"/>
        <end position="379"/>
    </location>
</feature>
<dbReference type="OrthoDB" id="2756573at2759"/>
<keyword evidence="2" id="KW-0812">Transmembrane</keyword>
<feature type="transmembrane region" description="Helical" evidence="2">
    <location>
        <begin position="279"/>
        <end position="299"/>
    </location>
</feature>
<dbReference type="GeneID" id="36332526"/>
<feature type="transmembrane region" description="Helical" evidence="2">
    <location>
        <begin position="123"/>
        <end position="143"/>
    </location>
</feature>
<gene>
    <name evidence="3" type="ORF">POSPLADRAFT_1160662</name>
</gene>
<keyword evidence="2" id="KW-0472">Membrane</keyword>
<name>A0A1X6MIE6_9APHY</name>
<dbReference type="STRING" id="670580.A0A1X6MIE6"/>
<evidence type="ECO:0000313" key="3">
    <source>
        <dbReference type="EMBL" id="OSX56201.1"/>
    </source>
</evidence>
<protein>
    <recommendedName>
        <fullName evidence="5">G-protein coupled receptors family 1 profile domain-containing protein</fullName>
    </recommendedName>
</protein>